<dbReference type="GO" id="GO:0036376">
    <property type="term" value="P:sodium ion export across plasma membrane"/>
    <property type="evidence" value="ECO:0007669"/>
    <property type="project" value="TreeGrafter"/>
</dbReference>
<dbReference type="Proteomes" id="UP000694845">
    <property type="component" value="Unplaced"/>
</dbReference>
<dbReference type="PANTHER" id="PTHR11523">
    <property type="entry name" value="SODIUM/POTASSIUM-DEPENDENT ATPASE BETA SUBUNIT"/>
    <property type="match status" value="1"/>
</dbReference>
<dbReference type="Gene3D" id="2.60.40.1660">
    <property type="entry name" value="Na, k-atpase alpha subunit"/>
    <property type="match status" value="1"/>
</dbReference>
<accession>A0A8B7YLB7</accession>
<dbReference type="GO" id="GO:0030007">
    <property type="term" value="P:intracellular potassium ion homeostasis"/>
    <property type="evidence" value="ECO:0007669"/>
    <property type="project" value="TreeGrafter"/>
</dbReference>
<proteinExistence type="inferred from homology"/>
<comment type="subcellular location">
    <subcellularLocation>
        <location evidence="1">Membrane</location>
        <topology evidence="1">Single-pass type II membrane protein</topology>
    </subcellularLocation>
</comment>
<comment type="similarity">
    <text evidence="2">Belongs to the X(+)/potassium ATPases subunit beta family.</text>
</comment>
<keyword evidence="3 7" id="KW-0812">Transmembrane</keyword>
<keyword evidence="6 7" id="KW-0472">Membrane</keyword>
<sequence>KHFDSCPVLYSAEIGLFYLIYYICLAAFWGLLLYIFLLTVDLDRPTYNSYVGRPGLTAVPLAKYSMIKYSAANNNDYAKYVEQLQAIWDSLDPANQTEGYVDCSNGTAPPEGSFCRFDRTSLGEFCVPPDFGYNQRKPCVFISLNRVVDWVPEDYEPGEIPEEVADSYKPGNIAIKCGSYKNKKPEQLGEGTRIYPYHGVPFHYFPFMATTNVSRWAGYIKPYVAVRFDLQAKEEDIKVQCKTYTATIEPLNGMYDTKFESVVAFSFHLTKEPAHLEL</sequence>
<dbReference type="PANTHER" id="PTHR11523:SF28">
    <property type="entry name" value="NA_K-ATPASE BETA SUBUNIT ISOFORM 4-RELATED"/>
    <property type="match status" value="1"/>
</dbReference>
<feature type="non-terminal residue" evidence="9">
    <location>
        <position position="1"/>
    </location>
</feature>
<dbReference type="GO" id="GO:0001671">
    <property type="term" value="F:ATPase activator activity"/>
    <property type="evidence" value="ECO:0007669"/>
    <property type="project" value="TreeGrafter"/>
</dbReference>
<evidence type="ECO:0000256" key="2">
    <source>
        <dbReference type="ARBA" id="ARBA00005876"/>
    </source>
</evidence>
<dbReference type="InterPro" id="IPR000402">
    <property type="entry name" value="Na/K_ATPase_sub_beta"/>
</dbReference>
<evidence type="ECO:0000256" key="1">
    <source>
        <dbReference type="ARBA" id="ARBA00004606"/>
    </source>
</evidence>
<evidence type="ECO:0000256" key="3">
    <source>
        <dbReference type="ARBA" id="ARBA00022692"/>
    </source>
</evidence>
<dbReference type="RefSeq" id="XP_022093432.1">
    <property type="nucleotide sequence ID" value="XM_022237740.1"/>
</dbReference>
<evidence type="ECO:0000256" key="7">
    <source>
        <dbReference type="SAM" id="Phobius"/>
    </source>
</evidence>
<dbReference type="GeneID" id="110980784"/>
<dbReference type="AlphaFoldDB" id="A0A8B7YLB7"/>
<evidence type="ECO:0000256" key="5">
    <source>
        <dbReference type="ARBA" id="ARBA00022989"/>
    </source>
</evidence>
<feature type="transmembrane region" description="Helical" evidence="7">
    <location>
        <begin position="19"/>
        <end position="40"/>
    </location>
</feature>
<dbReference type="KEGG" id="aplc:110980784"/>
<evidence type="ECO:0000313" key="8">
    <source>
        <dbReference type="Proteomes" id="UP000694845"/>
    </source>
</evidence>
<dbReference type="OMA" id="DHIPTYQ"/>
<gene>
    <name evidence="9" type="primary">LOC110980784</name>
</gene>
<protein>
    <submittedName>
        <fullName evidence="9">Sodium/potassium-transporting ATPase subunit beta-1-like</fullName>
    </submittedName>
</protein>
<keyword evidence="8" id="KW-1185">Reference proteome</keyword>
<dbReference type="Pfam" id="PF00287">
    <property type="entry name" value="Na_K-ATPase"/>
    <property type="match status" value="1"/>
</dbReference>
<evidence type="ECO:0000313" key="9">
    <source>
        <dbReference type="RefSeq" id="XP_022093432.1"/>
    </source>
</evidence>
<keyword evidence="5 7" id="KW-1133">Transmembrane helix</keyword>
<name>A0A8B7YLB7_ACAPL</name>
<dbReference type="GO" id="GO:0006883">
    <property type="term" value="P:intracellular sodium ion homeostasis"/>
    <property type="evidence" value="ECO:0007669"/>
    <property type="project" value="TreeGrafter"/>
</dbReference>
<dbReference type="OrthoDB" id="5912413at2759"/>
<dbReference type="GO" id="GO:0005890">
    <property type="term" value="C:sodium:potassium-exchanging ATPase complex"/>
    <property type="evidence" value="ECO:0007669"/>
    <property type="project" value="InterPro"/>
</dbReference>
<dbReference type="GO" id="GO:1990573">
    <property type="term" value="P:potassium ion import across plasma membrane"/>
    <property type="evidence" value="ECO:0007669"/>
    <property type="project" value="TreeGrafter"/>
</dbReference>
<dbReference type="InterPro" id="IPR038702">
    <property type="entry name" value="Na/K_ATPase_sub_beta_sf"/>
</dbReference>
<evidence type="ECO:0000256" key="4">
    <source>
        <dbReference type="ARBA" id="ARBA00022968"/>
    </source>
</evidence>
<reference evidence="9" key="1">
    <citation type="submission" date="2025-08" db="UniProtKB">
        <authorList>
            <consortium name="RefSeq"/>
        </authorList>
    </citation>
    <scope>IDENTIFICATION</scope>
</reference>
<organism evidence="8 9">
    <name type="scientific">Acanthaster planci</name>
    <name type="common">Crown-of-thorns starfish</name>
    <dbReference type="NCBI Taxonomy" id="133434"/>
    <lineage>
        <taxon>Eukaryota</taxon>
        <taxon>Metazoa</taxon>
        <taxon>Echinodermata</taxon>
        <taxon>Eleutherozoa</taxon>
        <taxon>Asterozoa</taxon>
        <taxon>Asteroidea</taxon>
        <taxon>Valvatacea</taxon>
        <taxon>Valvatida</taxon>
        <taxon>Acanthasteridae</taxon>
        <taxon>Acanthaster</taxon>
    </lineage>
</organism>
<keyword evidence="4" id="KW-0735">Signal-anchor</keyword>
<dbReference type="Gene3D" id="1.20.5.170">
    <property type="match status" value="1"/>
</dbReference>
<evidence type="ECO:0000256" key="6">
    <source>
        <dbReference type="ARBA" id="ARBA00023136"/>
    </source>
</evidence>